<keyword evidence="1" id="KW-0813">Transport</keyword>
<evidence type="ECO:0000256" key="3">
    <source>
        <dbReference type="ARBA" id="ARBA00022840"/>
    </source>
</evidence>
<dbReference type="Pfam" id="PF00005">
    <property type="entry name" value="ABC_tran"/>
    <property type="match status" value="1"/>
</dbReference>
<evidence type="ECO:0000259" key="4">
    <source>
        <dbReference type="PROSITE" id="PS50893"/>
    </source>
</evidence>
<keyword evidence="3 5" id="KW-0067">ATP-binding</keyword>
<dbReference type="GO" id="GO:0005524">
    <property type="term" value="F:ATP binding"/>
    <property type="evidence" value="ECO:0007669"/>
    <property type="project" value="UniProtKB-KW"/>
</dbReference>
<comment type="caution">
    <text evidence="5">The sequence shown here is derived from an EMBL/GenBank/DDBJ whole genome shotgun (WGS) entry which is preliminary data.</text>
</comment>
<proteinExistence type="predicted"/>
<dbReference type="PANTHER" id="PTHR24220">
    <property type="entry name" value="IMPORT ATP-BINDING PROTEIN"/>
    <property type="match status" value="1"/>
</dbReference>
<dbReference type="InterPro" id="IPR027417">
    <property type="entry name" value="P-loop_NTPase"/>
</dbReference>
<dbReference type="InterPro" id="IPR017911">
    <property type="entry name" value="MacB-like_ATP-bd"/>
</dbReference>
<sequence length="234" mass="24942">MSVPVLELRGLSASFPSGQGRRTLFTDVDLTVGGGETAAILGRSGSGKTTLLTLLGLMQRPEHGTITLAGRDVSSLSDADAARLRNRHIGFVFQNYSLIPHLSVLDNVLVPATYAPRDVAGGRRGRVRRRAEDLLDAVGLGGRGQDLPLRLSGGEQQRVAIARALLLEPAVVLADEPTGALDEQTGARVLDMLVATARHEGRCLVVVTHDDAVAGVMDRVFRLGEGTLREEDRP</sequence>
<reference evidence="5 6" key="1">
    <citation type="submission" date="2019-03" db="EMBL/GenBank/DDBJ databases">
        <title>Reclassification of Micrococcus aloeverae and Micrococcus yunnanensis as later heterotypic synonyms of Micrococcus luteus.</title>
        <authorList>
            <person name="Huang C.-H."/>
        </authorList>
    </citation>
    <scope>NUCLEOTIDE SEQUENCE [LARGE SCALE GENOMIC DNA]</scope>
    <source>
        <strain evidence="5 6">BCRC 12151</strain>
    </source>
</reference>
<feature type="domain" description="ABC transporter" evidence="4">
    <location>
        <begin position="6"/>
        <end position="234"/>
    </location>
</feature>
<dbReference type="Proteomes" id="UP000297477">
    <property type="component" value="Unassembled WGS sequence"/>
</dbReference>
<dbReference type="InterPro" id="IPR003439">
    <property type="entry name" value="ABC_transporter-like_ATP-bd"/>
</dbReference>
<dbReference type="SMART" id="SM00382">
    <property type="entry name" value="AAA"/>
    <property type="match status" value="1"/>
</dbReference>
<dbReference type="InterPro" id="IPR015854">
    <property type="entry name" value="ABC_transpr_LolD-like"/>
</dbReference>
<dbReference type="RefSeq" id="WP_067191704.1">
    <property type="nucleotide sequence ID" value="NZ_SPKT01000006.1"/>
</dbReference>
<protein>
    <submittedName>
        <fullName evidence="5">ABC transporter ATP-binding protein</fullName>
    </submittedName>
</protein>
<organism evidence="5 6">
    <name type="scientific">Micrococcus lylae</name>
    <dbReference type="NCBI Taxonomy" id="1273"/>
    <lineage>
        <taxon>Bacteria</taxon>
        <taxon>Bacillati</taxon>
        <taxon>Actinomycetota</taxon>
        <taxon>Actinomycetes</taxon>
        <taxon>Micrococcales</taxon>
        <taxon>Micrococcaceae</taxon>
        <taxon>Micrococcus</taxon>
    </lineage>
</organism>
<evidence type="ECO:0000313" key="5">
    <source>
        <dbReference type="EMBL" id="TFH99949.1"/>
    </source>
</evidence>
<keyword evidence="6" id="KW-1185">Reference proteome</keyword>
<keyword evidence="2" id="KW-0547">Nucleotide-binding</keyword>
<evidence type="ECO:0000313" key="6">
    <source>
        <dbReference type="Proteomes" id="UP000297477"/>
    </source>
</evidence>
<evidence type="ECO:0000256" key="1">
    <source>
        <dbReference type="ARBA" id="ARBA00022448"/>
    </source>
</evidence>
<dbReference type="EMBL" id="SPKT01000006">
    <property type="protein sequence ID" value="TFH99949.1"/>
    <property type="molecule type" value="Genomic_DNA"/>
</dbReference>
<dbReference type="InterPro" id="IPR003593">
    <property type="entry name" value="AAA+_ATPase"/>
</dbReference>
<name>A0ABY2K3J4_9MICC</name>
<dbReference type="InterPro" id="IPR017871">
    <property type="entry name" value="ABC_transporter-like_CS"/>
</dbReference>
<dbReference type="SUPFAM" id="SSF52540">
    <property type="entry name" value="P-loop containing nucleoside triphosphate hydrolases"/>
    <property type="match status" value="1"/>
</dbReference>
<dbReference type="PROSITE" id="PS00211">
    <property type="entry name" value="ABC_TRANSPORTER_1"/>
    <property type="match status" value="1"/>
</dbReference>
<accession>A0ABY2K3J4</accession>
<dbReference type="Gene3D" id="3.40.50.300">
    <property type="entry name" value="P-loop containing nucleotide triphosphate hydrolases"/>
    <property type="match status" value="1"/>
</dbReference>
<evidence type="ECO:0000256" key="2">
    <source>
        <dbReference type="ARBA" id="ARBA00022741"/>
    </source>
</evidence>
<dbReference type="CDD" id="cd03255">
    <property type="entry name" value="ABC_MJ0796_LolCDE_FtsE"/>
    <property type="match status" value="1"/>
</dbReference>
<dbReference type="PROSITE" id="PS50893">
    <property type="entry name" value="ABC_TRANSPORTER_2"/>
    <property type="match status" value="1"/>
</dbReference>
<gene>
    <name evidence="5" type="ORF">E4A49_04190</name>
</gene>